<dbReference type="Proteomes" id="UP000012073">
    <property type="component" value="Unassembled WGS sequence"/>
</dbReference>
<sequence>MEIRSLHRWSAKCESVLSSYGFTILFLVSYINALLLMFFWGAHEEYVHTKTPILRWYISIARGFGYTLNLNCGLLIFLASRLVFTLVRETPLNLVVPFDKSFPAFHVIVAYITFASAVSHALFHLIWIIEWGQWGDGLWGISMCVSSGIILLVVSTLIVISSLPSIRRTKFQIFYSLHNLFAVLFFTLLLLHGVYRGKPYTYKWIVPPLIIYTMDRIVRRVKTGNSSIWLYSENSYLCGTNILKLQLPKQFKYRAGQYAEVKVNSIHNYEWHPFTIASAPFEKTMCFYIKAVGDWTRALRQTFETRIQDGSESSLRVQIRGPYGAPAQHVGGYQRVVLIAGGVGSTPFCSVCKDIFHKMDHEIEQEVTSDEEIRASKKFRKVERELMSCIAELYNEAMEDIEEENVESDRESKPYSLGALFAITNEFGDGGSVAEPSMRKIVGRINDLKNLQCRNPDSPSTGAKLPLSYPCNHFESREIMASRSVFCMNDTECNTIVGSKLQLNRWEKWLSSLHTISVNMSLYMIMLLRVVVLAYASIFDSMPTMSSSSQTSVLYDNMWITWCDSLLGLLILLVTSATLCIELLVYRKSFFKSKGSLTDALLLIPVSALSVCLGISAIIGRSNGFFLPTYIHFGVILPLLMVLLLVRLHRVIGSRVLLADSYSHSDYKIIRAIDFIWTTPYDDDDDWLREELAPLADGASLSLHRYVTREKQDVERGTGAGKDRGMAGVRPEWEGVLKQIAEGTPTNGKVGVFFCGPKGMSKAIRKAIMKVQVLTNLRGTYLGTIQRTNIRFVFREENFG</sequence>
<feature type="domain" description="FAD-binding FR-type" evidence="7">
    <location>
        <begin position="210"/>
        <end position="329"/>
    </location>
</feature>
<dbReference type="SFLD" id="SFLDS00052">
    <property type="entry name" value="Ferric_Reductase_Domain"/>
    <property type="match status" value="1"/>
</dbReference>
<dbReference type="InterPro" id="IPR050369">
    <property type="entry name" value="RBOH/FRE"/>
</dbReference>
<proteinExistence type="predicted"/>
<keyword evidence="4" id="KW-0560">Oxidoreductase</keyword>
<dbReference type="Gene3D" id="2.40.30.10">
    <property type="entry name" value="Translation factors"/>
    <property type="match status" value="1"/>
</dbReference>
<dbReference type="CDD" id="cd06186">
    <property type="entry name" value="NOX_Duox_like_FAD_NADP"/>
    <property type="match status" value="1"/>
</dbReference>
<dbReference type="STRING" id="2769.R7QMM5"/>
<dbReference type="InterPro" id="IPR017938">
    <property type="entry name" value="Riboflavin_synthase-like_b-brl"/>
</dbReference>
<name>R7QMM5_CHOCR</name>
<dbReference type="GO" id="GO:0016491">
    <property type="term" value="F:oxidoreductase activity"/>
    <property type="evidence" value="ECO:0007669"/>
    <property type="project" value="UniProtKB-KW"/>
</dbReference>
<dbReference type="PANTHER" id="PTHR11972">
    <property type="entry name" value="NADPH OXIDASE"/>
    <property type="match status" value="1"/>
</dbReference>
<dbReference type="InterPro" id="IPR013112">
    <property type="entry name" value="FAD-bd_8"/>
</dbReference>
<dbReference type="GeneID" id="17326254"/>
<accession>R7QMM5</accession>
<feature type="transmembrane region" description="Helical" evidence="6">
    <location>
        <begin position="104"/>
        <end position="126"/>
    </location>
</feature>
<dbReference type="SFLD" id="SFLDG01169">
    <property type="entry name" value="NADPH_oxidase_subgroup_(NOX)"/>
    <property type="match status" value="1"/>
</dbReference>
<dbReference type="SUPFAM" id="SSF63380">
    <property type="entry name" value="Riboflavin synthase domain-like"/>
    <property type="match status" value="1"/>
</dbReference>
<keyword evidence="3 6" id="KW-1133">Transmembrane helix</keyword>
<evidence type="ECO:0000313" key="9">
    <source>
        <dbReference type="Proteomes" id="UP000012073"/>
    </source>
</evidence>
<feature type="transmembrane region" description="Helical" evidence="6">
    <location>
        <begin position="559"/>
        <end position="585"/>
    </location>
</feature>
<feature type="transmembrane region" description="Helical" evidence="6">
    <location>
        <begin position="625"/>
        <end position="646"/>
    </location>
</feature>
<organism evidence="8 9">
    <name type="scientific">Chondrus crispus</name>
    <name type="common">Carrageen Irish moss</name>
    <name type="synonym">Polymorpha crispa</name>
    <dbReference type="NCBI Taxonomy" id="2769"/>
    <lineage>
        <taxon>Eukaryota</taxon>
        <taxon>Rhodophyta</taxon>
        <taxon>Florideophyceae</taxon>
        <taxon>Rhodymeniophycidae</taxon>
        <taxon>Gigartinales</taxon>
        <taxon>Gigartinaceae</taxon>
        <taxon>Chondrus</taxon>
    </lineage>
</organism>
<dbReference type="SUPFAM" id="SSF52343">
    <property type="entry name" value="Ferredoxin reductase-like, C-terminal NADP-linked domain"/>
    <property type="match status" value="2"/>
</dbReference>
<feature type="transmembrane region" description="Helical" evidence="6">
    <location>
        <begin position="63"/>
        <end position="84"/>
    </location>
</feature>
<evidence type="ECO:0000313" key="8">
    <source>
        <dbReference type="EMBL" id="CDF38640.1"/>
    </source>
</evidence>
<dbReference type="InterPro" id="IPR017927">
    <property type="entry name" value="FAD-bd_FR_type"/>
</dbReference>
<dbReference type="EMBL" id="HG001949">
    <property type="protein sequence ID" value="CDF38640.1"/>
    <property type="molecule type" value="Genomic_DNA"/>
</dbReference>
<feature type="transmembrane region" description="Helical" evidence="6">
    <location>
        <begin position="173"/>
        <end position="195"/>
    </location>
</feature>
<feature type="transmembrane region" description="Helical" evidence="6">
    <location>
        <begin position="597"/>
        <end position="619"/>
    </location>
</feature>
<dbReference type="AlphaFoldDB" id="R7QMM5"/>
<comment type="subcellular location">
    <subcellularLocation>
        <location evidence="1">Membrane</location>
        <topology evidence="1">Multi-pass membrane protein</topology>
    </subcellularLocation>
</comment>
<evidence type="ECO:0000256" key="6">
    <source>
        <dbReference type="SAM" id="Phobius"/>
    </source>
</evidence>
<dbReference type="OrthoDB" id="167398at2759"/>
<feature type="transmembrane region" description="Helical" evidence="6">
    <location>
        <begin position="138"/>
        <end position="161"/>
    </location>
</feature>
<reference evidence="9" key="1">
    <citation type="journal article" date="2013" name="Proc. Natl. Acad. Sci. U.S.A.">
        <title>Genome structure and metabolic features in the red seaweed Chondrus crispus shed light on evolution of the Archaeplastida.</title>
        <authorList>
            <person name="Collen J."/>
            <person name="Porcel B."/>
            <person name="Carre W."/>
            <person name="Ball S.G."/>
            <person name="Chaparro C."/>
            <person name="Tonon T."/>
            <person name="Barbeyron T."/>
            <person name="Michel G."/>
            <person name="Noel B."/>
            <person name="Valentin K."/>
            <person name="Elias M."/>
            <person name="Artiguenave F."/>
            <person name="Arun A."/>
            <person name="Aury J.M."/>
            <person name="Barbosa-Neto J.F."/>
            <person name="Bothwell J.H."/>
            <person name="Bouget F.Y."/>
            <person name="Brillet L."/>
            <person name="Cabello-Hurtado F."/>
            <person name="Capella-Gutierrez S."/>
            <person name="Charrier B."/>
            <person name="Cladiere L."/>
            <person name="Cock J.M."/>
            <person name="Coelho S.M."/>
            <person name="Colleoni C."/>
            <person name="Czjzek M."/>
            <person name="Da Silva C."/>
            <person name="Delage L."/>
            <person name="Denoeud F."/>
            <person name="Deschamps P."/>
            <person name="Dittami S.M."/>
            <person name="Gabaldon T."/>
            <person name="Gachon C.M."/>
            <person name="Groisillier A."/>
            <person name="Herve C."/>
            <person name="Jabbari K."/>
            <person name="Katinka M."/>
            <person name="Kloareg B."/>
            <person name="Kowalczyk N."/>
            <person name="Labadie K."/>
            <person name="Leblanc C."/>
            <person name="Lopez P.J."/>
            <person name="McLachlan D.H."/>
            <person name="Meslet-Cladiere L."/>
            <person name="Moustafa A."/>
            <person name="Nehr Z."/>
            <person name="Nyvall Collen P."/>
            <person name="Panaud O."/>
            <person name="Partensky F."/>
            <person name="Poulain J."/>
            <person name="Rensing S.A."/>
            <person name="Rousvoal S."/>
            <person name="Samson G."/>
            <person name="Symeonidi A."/>
            <person name="Weissenbach J."/>
            <person name="Zambounis A."/>
            <person name="Wincker P."/>
            <person name="Boyen C."/>
        </authorList>
    </citation>
    <scope>NUCLEOTIDE SEQUENCE [LARGE SCALE GENOMIC DNA]</scope>
    <source>
        <strain evidence="9">cv. Stackhouse</strain>
    </source>
</reference>
<dbReference type="Pfam" id="PF08030">
    <property type="entry name" value="NAD_binding_6"/>
    <property type="match status" value="1"/>
</dbReference>
<dbReference type="RefSeq" id="XP_005718545.1">
    <property type="nucleotide sequence ID" value="XM_005718488.1"/>
</dbReference>
<dbReference type="InterPro" id="IPR013121">
    <property type="entry name" value="Fe_red_NAD-bd_6"/>
</dbReference>
<dbReference type="Gramene" id="CDF38640">
    <property type="protein sequence ID" value="CDF38640"/>
    <property type="gene ID" value="CHC_T00006445001"/>
</dbReference>
<dbReference type="PANTHER" id="PTHR11972:SF153">
    <property type="entry name" value="SUPEROXIDE-GENERATING NADPH OXIDASE HEAVY CHAIN SUBUNIT A"/>
    <property type="match status" value="1"/>
</dbReference>
<dbReference type="GO" id="GO:0005886">
    <property type="term" value="C:plasma membrane"/>
    <property type="evidence" value="ECO:0007669"/>
    <property type="project" value="TreeGrafter"/>
</dbReference>
<evidence type="ECO:0000256" key="5">
    <source>
        <dbReference type="ARBA" id="ARBA00023136"/>
    </source>
</evidence>
<keyword evidence="5 6" id="KW-0472">Membrane</keyword>
<dbReference type="Gene3D" id="3.40.50.80">
    <property type="entry name" value="Nucleotide-binding domain of ferredoxin-NADP reductase (FNR) module"/>
    <property type="match status" value="2"/>
</dbReference>
<keyword evidence="9" id="KW-1185">Reference proteome</keyword>
<evidence type="ECO:0000256" key="2">
    <source>
        <dbReference type="ARBA" id="ARBA00022692"/>
    </source>
</evidence>
<dbReference type="InterPro" id="IPR039261">
    <property type="entry name" value="FNR_nucleotide-bd"/>
</dbReference>
<dbReference type="PROSITE" id="PS51384">
    <property type="entry name" value="FAD_FR"/>
    <property type="match status" value="1"/>
</dbReference>
<keyword evidence="2 6" id="KW-0812">Transmembrane</keyword>
<evidence type="ECO:0000256" key="4">
    <source>
        <dbReference type="ARBA" id="ARBA00023002"/>
    </source>
</evidence>
<dbReference type="PhylomeDB" id="R7QMM5"/>
<protein>
    <recommendedName>
        <fullName evidence="7">FAD-binding FR-type domain-containing protein</fullName>
    </recommendedName>
</protein>
<dbReference type="InterPro" id="IPR013130">
    <property type="entry name" value="Fe3_Rdtase_TM_dom"/>
</dbReference>
<gene>
    <name evidence="8" type="ORF">CHC_T00006445001</name>
</gene>
<feature type="transmembrane region" description="Helical" evidence="6">
    <location>
        <begin position="20"/>
        <end position="42"/>
    </location>
</feature>
<dbReference type="Pfam" id="PF01794">
    <property type="entry name" value="Ferric_reduct"/>
    <property type="match status" value="1"/>
</dbReference>
<dbReference type="KEGG" id="ccp:CHC_T00006445001"/>
<evidence type="ECO:0000256" key="1">
    <source>
        <dbReference type="ARBA" id="ARBA00004141"/>
    </source>
</evidence>
<evidence type="ECO:0000259" key="7">
    <source>
        <dbReference type="PROSITE" id="PS51384"/>
    </source>
</evidence>
<evidence type="ECO:0000256" key="3">
    <source>
        <dbReference type="ARBA" id="ARBA00022989"/>
    </source>
</evidence>
<feature type="transmembrane region" description="Helical" evidence="6">
    <location>
        <begin position="520"/>
        <end position="539"/>
    </location>
</feature>
<dbReference type="Pfam" id="PF08022">
    <property type="entry name" value="FAD_binding_8"/>
    <property type="match status" value="1"/>
</dbReference>